<dbReference type="CDD" id="cd00112">
    <property type="entry name" value="LDLa"/>
    <property type="match status" value="7"/>
</dbReference>
<dbReference type="Gene3D" id="2.120.10.30">
    <property type="entry name" value="TolB, C-terminal domain"/>
    <property type="match status" value="1"/>
</dbReference>
<name>A0A8T0BVA1_SILME</name>
<feature type="repeat" description="LDL-receptor class B" evidence="14">
    <location>
        <begin position="485"/>
        <end position="527"/>
    </location>
</feature>
<dbReference type="Gene3D" id="2.10.25.10">
    <property type="entry name" value="Laminin"/>
    <property type="match status" value="3"/>
</dbReference>
<evidence type="ECO:0000259" key="18">
    <source>
        <dbReference type="PROSITE" id="PS50026"/>
    </source>
</evidence>
<feature type="chain" id="PRO_5035829527" description="EGF-like domain-containing protein" evidence="17">
    <location>
        <begin position="29"/>
        <end position="868"/>
    </location>
</feature>
<dbReference type="GO" id="GO:0005509">
    <property type="term" value="F:calcium ion binding"/>
    <property type="evidence" value="ECO:0007669"/>
    <property type="project" value="InterPro"/>
</dbReference>
<dbReference type="GO" id="GO:0043235">
    <property type="term" value="C:receptor complex"/>
    <property type="evidence" value="ECO:0007669"/>
    <property type="project" value="TreeGrafter"/>
</dbReference>
<evidence type="ECO:0000256" key="14">
    <source>
        <dbReference type="PROSITE-ProRule" id="PRU00461"/>
    </source>
</evidence>
<dbReference type="InterPro" id="IPR036055">
    <property type="entry name" value="LDL_receptor-like_sf"/>
</dbReference>
<dbReference type="Pfam" id="PF14670">
    <property type="entry name" value="FXa_inhibition"/>
    <property type="match status" value="1"/>
</dbReference>
<dbReference type="FunFam" id="4.10.400.10:FF:000005">
    <property type="entry name" value="low-density lipoprotein receptor-related protein 1B"/>
    <property type="match status" value="1"/>
</dbReference>
<evidence type="ECO:0000256" key="10">
    <source>
        <dbReference type="ARBA" id="ARBA00023180"/>
    </source>
</evidence>
<feature type="disulfide bond" evidence="13">
    <location>
        <begin position="282"/>
        <end position="300"/>
    </location>
</feature>
<feature type="disulfide bond" evidence="13">
    <location>
        <begin position="234"/>
        <end position="246"/>
    </location>
</feature>
<evidence type="ECO:0000256" key="6">
    <source>
        <dbReference type="ARBA" id="ARBA00022989"/>
    </source>
</evidence>
<feature type="disulfide bond" evidence="13">
    <location>
        <begin position="214"/>
        <end position="229"/>
    </location>
</feature>
<feature type="disulfide bond" evidence="13">
    <location>
        <begin position="130"/>
        <end position="145"/>
    </location>
</feature>
<keyword evidence="8 12" id="KW-1015">Disulfide bond</keyword>
<evidence type="ECO:0000256" key="8">
    <source>
        <dbReference type="ARBA" id="ARBA00023157"/>
    </source>
</evidence>
<feature type="disulfide bond" evidence="13">
    <location>
        <begin position="118"/>
        <end position="136"/>
    </location>
</feature>
<feature type="disulfide bond" evidence="13">
    <location>
        <begin position="202"/>
        <end position="220"/>
    </location>
</feature>
<comment type="subcellular location">
    <subcellularLocation>
        <location evidence="11">Endomembrane system</location>
        <topology evidence="11">Single-pass type I membrane protein</topology>
    </subcellularLocation>
</comment>
<evidence type="ECO:0000256" key="9">
    <source>
        <dbReference type="ARBA" id="ARBA00023170"/>
    </source>
</evidence>
<dbReference type="InterPro" id="IPR002172">
    <property type="entry name" value="LDrepeatLR_classA_rpt"/>
</dbReference>
<sequence>MLLRESCGVVLSCIVLGFISLPLNRVAACNERQFKCGNEKCITTRWVCDGMDDCGDGTDELAATCAEKQCLPSEFTCSENPVECISSSWRCDGKADCNNGADELGCVLKNCTAGEFRCADGQCISSSFVCDEDADCSDGTDEASCPKPSCIAGSFQCNDSVCVPQLWACDGDADCADGSDEWSEHCGEKSPPNICNGQEFQCSNGQCVHNMWRCDGGFDCIDHSDEANCTVATCRPDEFQCNDGSCIPGIRQCDGEYHCKDLSDENDCATVSKCDGPDTFQCRSGECISIDKVCNKQRDCRDMSDEPIKECNINECLENNGGCSHTCKDLKIGYECLCPSGYRLVDHKRCEDIDECADPETCSQVCLNLVGSYKCDCKEGYEMDPMTRECKAVSGNIPYLYFTNHHEVRKMTLDKKEYTCLIPQLKNVVALDMDVSSGTIFWSDLFHKKIYSSPIDKAAYPSNHITLIGNQNSSPGGLAVDWIHGNIYWTDSYSQSISVAKKDGSNQKTLIRDGLDKPHAIVLDPERNFMYWTDCGNKAKIEKSGLNGADRTALVTDNIVWPNGITLDLMNQRLYWLDSTLHTLSSVGVDGGLRHTLIVDERHLAFPLSLTVFEEKVFWTDLPSRSILSANRLTGKNILKVVENLASPKDIVVFHNYKQPNGTNWCEAGNHVNGGCEYLCLPAPRVTPHSPKYTCTCPDHKILGPDLRKCVEVVKPVTTSAVVPPAVPASTPSKQPDIQTTTSTTRSTGSMTSSDAAGSRKNAPATETEIKAQEGSNDVYVAVSSPSQHSVALYIILPIVAICLTAFGAMLLWRHWRLKNTNTIHFDNPVYQKTTEDQVHICRSQSQDGYVYPPHQMLSLDDEDEDIA</sequence>
<dbReference type="SMART" id="SM00179">
    <property type="entry name" value="EGF_CA"/>
    <property type="match status" value="2"/>
</dbReference>
<dbReference type="PROSITE" id="PS51120">
    <property type="entry name" value="LDLRB"/>
    <property type="match status" value="4"/>
</dbReference>
<dbReference type="PROSITE" id="PS50026">
    <property type="entry name" value="EGF_3"/>
    <property type="match status" value="2"/>
</dbReference>
<comment type="caution">
    <text evidence="12">Lacks conserved residue(s) required for the propagation of feature annotation.</text>
</comment>
<dbReference type="CDD" id="cd00054">
    <property type="entry name" value="EGF_CA"/>
    <property type="match status" value="2"/>
</dbReference>
<dbReference type="InterPro" id="IPR000033">
    <property type="entry name" value="LDLR_classB_rpt"/>
</dbReference>
<keyword evidence="20" id="KW-1185">Reference proteome</keyword>
<evidence type="ECO:0000256" key="15">
    <source>
        <dbReference type="SAM" id="MobiDB-lite"/>
    </source>
</evidence>
<dbReference type="PROSITE" id="PS01187">
    <property type="entry name" value="EGF_CA"/>
    <property type="match status" value="1"/>
</dbReference>
<dbReference type="FunFam" id="4.10.400.10:FF:000116">
    <property type="entry name" value="Low-density lipoprotein receptor"/>
    <property type="match status" value="1"/>
</dbReference>
<keyword evidence="4 17" id="KW-0732">Signal</keyword>
<evidence type="ECO:0000256" key="11">
    <source>
        <dbReference type="ARBA" id="ARBA00046288"/>
    </source>
</evidence>
<keyword evidence="3 16" id="KW-0812">Transmembrane</keyword>
<dbReference type="PANTHER" id="PTHR22722:SF15">
    <property type="entry name" value="LOW-DENSITY LIPOPROTEIN RECEPTOR-RELATED"/>
    <property type="match status" value="1"/>
</dbReference>
<feature type="disulfide bond" evidence="13">
    <location>
        <begin position="195"/>
        <end position="207"/>
    </location>
</feature>
<evidence type="ECO:0000256" key="7">
    <source>
        <dbReference type="ARBA" id="ARBA00023136"/>
    </source>
</evidence>
<keyword evidence="7 16" id="KW-0472">Membrane</keyword>
<feature type="disulfide bond" evidence="12">
    <location>
        <begin position="356"/>
        <end position="366"/>
    </location>
</feature>
<dbReference type="SUPFAM" id="SSF57184">
    <property type="entry name" value="Growth factor receptor domain"/>
    <property type="match status" value="1"/>
</dbReference>
<organism evidence="19 20">
    <name type="scientific">Silurus meridionalis</name>
    <name type="common">Southern catfish</name>
    <name type="synonym">Silurus soldatovi meridionalis</name>
    <dbReference type="NCBI Taxonomy" id="175797"/>
    <lineage>
        <taxon>Eukaryota</taxon>
        <taxon>Metazoa</taxon>
        <taxon>Chordata</taxon>
        <taxon>Craniata</taxon>
        <taxon>Vertebrata</taxon>
        <taxon>Euteleostomi</taxon>
        <taxon>Actinopterygii</taxon>
        <taxon>Neopterygii</taxon>
        <taxon>Teleostei</taxon>
        <taxon>Ostariophysi</taxon>
        <taxon>Siluriformes</taxon>
        <taxon>Siluridae</taxon>
        <taxon>Silurus</taxon>
    </lineage>
</organism>
<dbReference type="Pfam" id="PF00057">
    <property type="entry name" value="Ldl_recept_a"/>
    <property type="match status" value="7"/>
</dbReference>
<dbReference type="Proteomes" id="UP000606274">
    <property type="component" value="Unassembled WGS sequence"/>
</dbReference>
<dbReference type="PRINTS" id="PR00261">
    <property type="entry name" value="LDLRECEPTOR"/>
</dbReference>
<feature type="region of interest" description="Disordered" evidence="15">
    <location>
        <begin position="723"/>
        <end position="765"/>
    </location>
</feature>
<dbReference type="GO" id="GO:0006898">
    <property type="term" value="P:receptor-mediated endocytosis"/>
    <property type="evidence" value="ECO:0007669"/>
    <property type="project" value="TreeGrafter"/>
</dbReference>
<dbReference type="SMART" id="SM00181">
    <property type="entry name" value="EGF"/>
    <property type="match status" value="3"/>
</dbReference>
<keyword evidence="9" id="KW-0675">Receptor</keyword>
<dbReference type="FunFam" id="2.10.25.10:FF:000093">
    <property type="entry name" value="Very low-density lipoprotein receptor"/>
    <property type="match status" value="1"/>
</dbReference>
<feature type="domain" description="EGF-like" evidence="18">
    <location>
        <begin position="312"/>
        <end position="351"/>
    </location>
</feature>
<gene>
    <name evidence="19" type="ORF">HF521_000223</name>
</gene>
<evidence type="ECO:0000313" key="19">
    <source>
        <dbReference type="EMBL" id="KAF7711212.1"/>
    </source>
</evidence>
<dbReference type="EMBL" id="JABFDY010000001">
    <property type="protein sequence ID" value="KAF7711212.1"/>
    <property type="molecule type" value="Genomic_DNA"/>
</dbReference>
<dbReference type="SMART" id="SM00135">
    <property type="entry name" value="LY"/>
    <property type="match status" value="5"/>
</dbReference>
<dbReference type="OrthoDB" id="664115at2759"/>
<evidence type="ECO:0000256" key="3">
    <source>
        <dbReference type="ARBA" id="ARBA00022692"/>
    </source>
</evidence>
<dbReference type="SUPFAM" id="SSF63825">
    <property type="entry name" value="YWTD domain"/>
    <property type="match status" value="1"/>
</dbReference>
<evidence type="ECO:0000256" key="5">
    <source>
        <dbReference type="ARBA" id="ARBA00022737"/>
    </source>
</evidence>
<dbReference type="InterPro" id="IPR049883">
    <property type="entry name" value="NOTCH1_EGF-like"/>
</dbReference>
<dbReference type="InterPro" id="IPR000152">
    <property type="entry name" value="EGF-type_Asp/Asn_hydroxyl_site"/>
</dbReference>
<dbReference type="InterPro" id="IPR000742">
    <property type="entry name" value="EGF"/>
</dbReference>
<feature type="disulfide bond" evidence="13">
    <location>
        <begin position="91"/>
        <end position="106"/>
    </location>
</feature>
<dbReference type="GO" id="GO:0016324">
    <property type="term" value="C:apical plasma membrane"/>
    <property type="evidence" value="ECO:0007669"/>
    <property type="project" value="TreeGrafter"/>
</dbReference>
<evidence type="ECO:0000256" key="1">
    <source>
        <dbReference type="ARBA" id="ARBA00022536"/>
    </source>
</evidence>
<evidence type="ECO:0000256" key="12">
    <source>
        <dbReference type="PROSITE-ProRule" id="PRU00076"/>
    </source>
</evidence>
<evidence type="ECO:0000256" key="13">
    <source>
        <dbReference type="PROSITE-ProRule" id="PRU00124"/>
    </source>
</evidence>
<dbReference type="InterPro" id="IPR051221">
    <property type="entry name" value="LDLR-related"/>
</dbReference>
<feature type="transmembrane region" description="Helical" evidence="16">
    <location>
        <begin position="791"/>
        <end position="813"/>
    </location>
</feature>
<dbReference type="FunFam" id="4.10.400.10:FF:000034">
    <property type="entry name" value="Low-density lipoprotein receptor-related protein 2"/>
    <property type="match status" value="1"/>
</dbReference>
<dbReference type="PROSITE" id="PS50068">
    <property type="entry name" value="LDLRA_2"/>
    <property type="match status" value="7"/>
</dbReference>
<keyword evidence="1 12" id="KW-0245">EGF-like domain</keyword>
<proteinExistence type="predicted"/>
<evidence type="ECO:0000256" key="2">
    <source>
        <dbReference type="ARBA" id="ARBA00022583"/>
    </source>
</evidence>
<evidence type="ECO:0000256" key="4">
    <source>
        <dbReference type="ARBA" id="ARBA00022729"/>
    </source>
</evidence>
<evidence type="ECO:0000313" key="20">
    <source>
        <dbReference type="Proteomes" id="UP000606274"/>
    </source>
</evidence>
<dbReference type="InterPro" id="IPR011042">
    <property type="entry name" value="6-blade_b-propeller_TolB-like"/>
</dbReference>
<dbReference type="PROSITE" id="PS01209">
    <property type="entry name" value="LDLRA_1"/>
    <property type="match status" value="4"/>
</dbReference>
<dbReference type="PANTHER" id="PTHR22722">
    <property type="entry name" value="LOW-DENSITY LIPOPROTEIN RECEPTOR-RELATED PROTEIN 2-RELATED"/>
    <property type="match status" value="1"/>
</dbReference>
<dbReference type="InterPro" id="IPR023415">
    <property type="entry name" value="LDLR_class-A_CS"/>
</dbReference>
<keyword evidence="5" id="KW-0677">Repeat</keyword>
<feature type="disulfide bond" evidence="13">
    <location>
        <begin position="150"/>
        <end position="162"/>
    </location>
</feature>
<dbReference type="Gene3D" id="4.10.400.10">
    <property type="entry name" value="Low-density Lipoprotein Receptor"/>
    <property type="match status" value="7"/>
</dbReference>
<feature type="compositionally biased region" description="Low complexity" evidence="15">
    <location>
        <begin position="723"/>
        <end position="754"/>
    </location>
</feature>
<dbReference type="FunFam" id="2.120.10.30:FF:000241">
    <property type="entry name" value="Low-density lipoprotein receptor-related protein 6"/>
    <property type="match status" value="1"/>
</dbReference>
<dbReference type="AlphaFoldDB" id="A0A8T0BVA1"/>
<feature type="disulfide bond" evidence="13">
    <location>
        <begin position="36"/>
        <end position="54"/>
    </location>
</feature>
<feature type="repeat" description="LDL-receptor class B" evidence="14">
    <location>
        <begin position="528"/>
        <end position="571"/>
    </location>
</feature>
<dbReference type="Pfam" id="PF00058">
    <property type="entry name" value="Ldl_recept_b"/>
    <property type="match status" value="4"/>
</dbReference>
<dbReference type="SUPFAM" id="SSF57424">
    <property type="entry name" value="LDL receptor-like module"/>
    <property type="match status" value="7"/>
</dbReference>
<feature type="disulfide bond" evidence="13">
    <location>
        <begin position="241"/>
        <end position="259"/>
    </location>
</feature>
<dbReference type="GO" id="GO:0042562">
    <property type="term" value="F:hormone binding"/>
    <property type="evidence" value="ECO:0007669"/>
    <property type="project" value="TreeGrafter"/>
</dbReference>
<dbReference type="InterPro" id="IPR001881">
    <property type="entry name" value="EGF-like_Ca-bd_dom"/>
</dbReference>
<dbReference type="InterPro" id="IPR018097">
    <property type="entry name" value="EGF_Ca-bd_CS"/>
</dbReference>
<feature type="domain" description="EGF-like" evidence="18">
    <location>
        <begin position="352"/>
        <end position="391"/>
    </location>
</feature>
<feature type="signal peptide" evidence="17">
    <location>
        <begin position="1"/>
        <end position="28"/>
    </location>
</feature>
<dbReference type="InterPro" id="IPR009030">
    <property type="entry name" value="Growth_fac_rcpt_cys_sf"/>
</dbReference>
<reference evidence="19" key="1">
    <citation type="submission" date="2020-08" db="EMBL/GenBank/DDBJ databases">
        <title>Chromosome-level assembly of Southern catfish (Silurus meridionalis) provides insights into visual adaptation to the nocturnal and benthic lifestyles.</title>
        <authorList>
            <person name="Zhang Y."/>
            <person name="Wang D."/>
            <person name="Peng Z."/>
        </authorList>
    </citation>
    <scope>NUCLEOTIDE SEQUENCE</scope>
    <source>
        <strain evidence="19">SWU-2019-XX</strain>
        <tissue evidence="19">Muscle</tissue>
    </source>
</reference>
<dbReference type="Pfam" id="PF07645">
    <property type="entry name" value="EGF_CA"/>
    <property type="match status" value="1"/>
</dbReference>
<feature type="repeat" description="LDL-receptor class B" evidence="14">
    <location>
        <begin position="572"/>
        <end position="616"/>
    </location>
</feature>
<dbReference type="PROSITE" id="PS01186">
    <property type="entry name" value="EGF_2"/>
    <property type="match status" value="2"/>
</dbReference>
<feature type="disulfide bond" evidence="13">
    <location>
        <begin position="29"/>
        <end position="41"/>
    </location>
</feature>
<comment type="caution">
    <text evidence="19">The sequence shown here is derived from an EMBL/GenBank/DDBJ whole genome shotgun (WGS) entry which is preliminary data.</text>
</comment>
<keyword evidence="10" id="KW-0325">Glycoprotein</keyword>
<feature type="disulfide bond" evidence="13">
    <location>
        <begin position="157"/>
        <end position="175"/>
    </location>
</feature>
<evidence type="ECO:0000256" key="16">
    <source>
        <dbReference type="SAM" id="Phobius"/>
    </source>
</evidence>
<accession>A0A8T0BVA1</accession>
<feature type="disulfide bond" evidence="13">
    <location>
        <begin position="253"/>
        <end position="268"/>
    </location>
</feature>
<dbReference type="SMART" id="SM00192">
    <property type="entry name" value="LDLa"/>
    <property type="match status" value="7"/>
</dbReference>
<feature type="repeat" description="LDL-receptor class B" evidence="14">
    <location>
        <begin position="438"/>
        <end position="484"/>
    </location>
</feature>
<dbReference type="FunFam" id="2.10.25.10:FF:000139">
    <property type="entry name" value="Fibulin-1"/>
    <property type="match status" value="1"/>
</dbReference>
<protein>
    <recommendedName>
        <fullName evidence="18">EGF-like domain-containing protein</fullName>
    </recommendedName>
</protein>
<evidence type="ECO:0000256" key="17">
    <source>
        <dbReference type="SAM" id="SignalP"/>
    </source>
</evidence>
<feature type="disulfide bond" evidence="13">
    <location>
        <begin position="111"/>
        <end position="123"/>
    </location>
</feature>
<keyword evidence="6 16" id="KW-1133">Transmembrane helix</keyword>
<dbReference type="PROSITE" id="PS00010">
    <property type="entry name" value="ASX_HYDROXYL"/>
    <property type="match status" value="2"/>
</dbReference>
<keyword evidence="2" id="KW-0254">Endocytosis</keyword>